<gene>
    <name evidence="1" type="ORF">F4820DRAFT_418471</name>
</gene>
<proteinExistence type="predicted"/>
<evidence type="ECO:0000313" key="2">
    <source>
        <dbReference type="Proteomes" id="UP001497700"/>
    </source>
</evidence>
<accession>A0ACB9Z2G9</accession>
<dbReference type="EMBL" id="MU393465">
    <property type="protein sequence ID" value="KAI4865897.1"/>
    <property type="molecule type" value="Genomic_DNA"/>
</dbReference>
<protein>
    <submittedName>
        <fullName evidence="1">5-aminolevulinate synthase</fullName>
    </submittedName>
</protein>
<reference evidence="1 2" key="1">
    <citation type="journal article" date="2022" name="New Phytol.">
        <title>Ecological generalism drives hyperdiversity of secondary metabolite gene clusters in xylarialean endophytes.</title>
        <authorList>
            <person name="Franco M.E.E."/>
            <person name="Wisecaver J.H."/>
            <person name="Arnold A.E."/>
            <person name="Ju Y.M."/>
            <person name="Slot J.C."/>
            <person name="Ahrendt S."/>
            <person name="Moore L.P."/>
            <person name="Eastman K.E."/>
            <person name="Scott K."/>
            <person name="Konkel Z."/>
            <person name="Mondo S.J."/>
            <person name="Kuo A."/>
            <person name="Hayes R.D."/>
            <person name="Haridas S."/>
            <person name="Andreopoulos B."/>
            <person name="Riley R."/>
            <person name="LaButti K."/>
            <person name="Pangilinan J."/>
            <person name="Lipzen A."/>
            <person name="Amirebrahimi M."/>
            <person name="Yan J."/>
            <person name="Adam C."/>
            <person name="Keymanesh K."/>
            <person name="Ng V."/>
            <person name="Louie K."/>
            <person name="Northen T."/>
            <person name="Drula E."/>
            <person name="Henrissat B."/>
            <person name="Hsieh H.M."/>
            <person name="Youens-Clark K."/>
            <person name="Lutzoni F."/>
            <person name="Miadlikowska J."/>
            <person name="Eastwood D.C."/>
            <person name="Hamelin R.C."/>
            <person name="Grigoriev I.V."/>
            <person name="U'Ren J.M."/>
        </authorList>
    </citation>
    <scope>NUCLEOTIDE SEQUENCE [LARGE SCALE GENOMIC DNA]</scope>
    <source>
        <strain evidence="1 2">CBS 119005</strain>
    </source>
</reference>
<sequence>MDLSNGQSIISPTSPLVARIRAQKVDSRSTKGLPTFYRNLEEALDIRRSSQSLCPIVQNSWQVGDAVDFCSNDILSLSASGALRAAFLAELSGHPNFNTGSGGSRLIDGNYPYLEEAELEIAGFHGAESGLILGSGFDANIAIWTAIPRPGDVILYDSLVHASTHEGINQSLAMQKVEFKHNDAESFREALLSILKTQPLVKQGRRSVIVAVESVYSMDGDVCPLRELVDISKELFDQQGNIQFVVDEAHSTGIIGPKGSGLVCELGLEKEIALRVHTYGKAMGGSGAIILGNKTTKAALVNLARSIVFTTAPSFPFVASIRASYALLRRGETQQAQERVQSLVRLFFEAVTSHPLWHQARNRGLLSVPLTEGWESRPFVTHIATLWTRQRYLYPLYFHILSSSYCVFPVGPPAVPLGQSRLKVTFHASNTEEQVQGLTHAIFEWAQEVMAIEDGTTDKGLSRAAETVYNWMRAEGLSGFGM</sequence>
<evidence type="ECO:0000313" key="1">
    <source>
        <dbReference type="EMBL" id="KAI4865897.1"/>
    </source>
</evidence>
<keyword evidence="2" id="KW-1185">Reference proteome</keyword>
<dbReference type="Proteomes" id="UP001497700">
    <property type="component" value="Unassembled WGS sequence"/>
</dbReference>
<organism evidence="1 2">
    <name type="scientific">Hypoxylon rubiginosum</name>
    <dbReference type="NCBI Taxonomy" id="110542"/>
    <lineage>
        <taxon>Eukaryota</taxon>
        <taxon>Fungi</taxon>
        <taxon>Dikarya</taxon>
        <taxon>Ascomycota</taxon>
        <taxon>Pezizomycotina</taxon>
        <taxon>Sordariomycetes</taxon>
        <taxon>Xylariomycetidae</taxon>
        <taxon>Xylariales</taxon>
        <taxon>Hypoxylaceae</taxon>
        <taxon>Hypoxylon</taxon>
    </lineage>
</organism>
<comment type="caution">
    <text evidence="1">The sequence shown here is derived from an EMBL/GenBank/DDBJ whole genome shotgun (WGS) entry which is preliminary data.</text>
</comment>
<name>A0ACB9Z2G9_9PEZI</name>